<gene>
    <name evidence="3" type="ORF">BKA02_001418</name>
</gene>
<feature type="transmembrane region" description="Helical" evidence="1">
    <location>
        <begin position="169"/>
        <end position="188"/>
    </location>
</feature>
<feature type="transmembrane region" description="Helical" evidence="1">
    <location>
        <begin position="317"/>
        <end position="340"/>
    </location>
</feature>
<feature type="transmembrane region" description="Helical" evidence="1">
    <location>
        <begin position="385"/>
        <end position="403"/>
    </location>
</feature>
<reference evidence="3 4" key="1">
    <citation type="submission" date="2020-07" db="EMBL/GenBank/DDBJ databases">
        <title>Sequencing the genomes of 1000 actinobacteria strains.</title>
        <authorList>
            <person name="Klenk H.-P."/>
        </authorList>
    </citation>
    <scope>NUCLEOTIDE SEQUENCE [LARGE SCALE GENOMIC DNA]</scope>
    <source>
        <strain evidence="3 4">DSM 22185</strain>
    </source>
</reference>
<sequence length="499" mass="52215">MDIFGNLLSGFETLLTPFTLLMCVVGGLLGTLIGVLPGLGATAALAILLPLTTQMSVIDSIVLLCGVFMGSFYGSSTTSILLNTPGQPASVPVTRDGYALAKIGKAGTALVVCGVASFVGGTFSIIVLTFFAPALAQVAIHVGPPEYFAVLVAALMLVLSLAGKSLIKGLITALLGFVIYLVGLDPVSGLPRLTFGVDSLLGGIDFIPVLIGLYAISEILINFTDNRGGVLYQKVGKLYPTWKEIRRIFLPASRGAVIGTGIGVVPGGSAAAAAFVGYEVEQRMAKDKSMFGKGELRGIASSESANNAATGGAMVPLFTLGIPADPAIAVLLGALIIQGATPGPTFFTEHSVLAWTIIASLFVTNVILLILNVPLVGMWASIIKVPYPILAGIVLTVCTIGSYAVRNSMVDVIAMLIFGVLGYAMRKMDFPLEPLVLTLILAPIINPAFIQSLAMSNGNPAIFVTRPFALLFFVIAAALLFFSLRSRKRKELVSVLEEY</sequence>
<feature type="transmembrane region" description="Helical" evidence="1">
    <location>
        <begin position="109"/>
        <end position="135"/>
    </location>
</feature>
<feature type="transmembrane region" description="Helical" evidence="1">
    <location>
        <begin position="61"/>
        <end position="82"/>
    </location>
</feature>
<feature type="transmembrane region" description="Helical" evidence="1">
    <location>
        <begin position="352"/>
        <end position="373"/>
    </location>
</feature>
<accession>A0A7Y9EUX8</accession>
<keyword evidence="1" id="KW-0472">Membrane</keyword>
<protein>
    <submittedName>
        <fullName evidence="3">Putative tricarboxylic transport membrane protein</fullName>
    </submittedName>
</protein>
<proteinExistence type="predicted"/>
<feature type="transmembrane region" description="Helical" evidence="1">
    <location>
        <begin position="256"/>
        <end position="278"/>
    </location>
</feature>
<dbReference type="PANTHER" id="PTHR35342">
    <property type="entry name" value="TRICARBOXYLIC TRANSPORT PROTEIN"/>
    <property type="match status" value="1"/>
</dbReference>
<feature type="transmembrane region" description="Helical" evidence="1">
    <location>
        <begin position="409"/>
        <end position="425"/>
    </location>
</feature>
<keyword evidence="4" id="KW-1185">Reference proteome</keyword>
<feature type="transmembrane region" description="Helical" evidence="1">
    <location>
        <begin position="462"/>
        <end position="482"/>
    </location>
</feature>
<dbReference type="Proteomes" id="UP000552045">
    <property type="component" value="Unassembled WGS sequence"/>
</dbReference>
<evidence type="ECO:0000259" key="2">
    <source>
        <dbReference type="Pfam" id="PF01970"/>
    </source>
</evidence>
<evidence type="ECO:0000313" key="4">
    <source>
        <dbReference type="Proteomes" id="UP000552045"/>
    </source>
</evidence>
<dbReference type="Pfam" id="PF01970">
    <property type="entry name" value="TctA"/>
    <property type="match status" value="1"/>
</dbReference>
<dbReference type="PANTHER" id="PTHR35342:SF5">
    <property type="entry name" value="TRICARBOXYLIC TRANSPORT PROTEIN"/>
    <property type="match status" value="1"/>
</dbReference>
<feature type="transmembrane region" description="Helical" evidence="1">
    <location>
        <begin position="147"/>
        <end position="163"/>
    </location>
</feature>
<evidence type="ECO:0000313" key="3">
    <source>
        <dbReference type="EMBL" id="NYD54363.1"/>
    </source>
</evidence>
<dbReference type="EMBL" id="JACCBH010000001">
    <property type="protein sequence ID" value="NYD54363.1"/>
    <property type="molecule type" value="Genomic_DNA"/>
</dbReference>
<feature type="transmembrane region" description="Helical" evidence="1">
    <location>
        <begin position="200"/>
        <end position="221"/>
    </location>
</feature>
<name>A0A7Y9EUX8_9MICO</name>
<feature type="transmembrane region" description="Helical" evidence="1">
    <location>
        <begin position="432"/>
        <end position="450"/>
    </location>
</feature>
<keyword evidence="1" id="KW-1133">Transmembrane helix</keyword>
<comment type="caution">
    <text evidence="3">The sequence shown here is derived from an EMBL/GenBank/DDBJ whole genome shotgun (WGS) entry which is preliminary data.</text>
</comment>
<evidence type="ECO:0000256" key="1">
    <source>
        <dbReference type="SAM" id="Phobius"/>
    </source>
</evidence>
<keyword evidence="1" id="KW-0812">Transmembrane</keyword>
<feature type="transmembrane region" description="Helical" evidence="1">
    <location>
        <begin position="18"/>
        <end position="49"/>
    </location>
</feature>
<dbReference type="AlphaFoldDB" id="A0A7Y9EUX8"/>
<organism evidence="3 4">
    <name type="scientific">Microbacterium pseudoresistens</name>
    <dbReference type="NCBI Taxonomy" id="640634"/>
    <lineage>
        <taxon>Bacteria</taxon>
        <taxon>Bacillati</taxon>
        <taxon>Actinomycetota</taxon>
        <taxon>Actinomycetes</taxon>
        <taxon>Micrococcales</taxon>
        <taxon>Microbacteriaceae</taxon>
        <taxon>Microbacterium</taxon>
    </lineage>
</organism>
<dbReference type="RefSeq" id="WP_179432618.1">
    <property type="nucleotide sequence ID" value="NZ_BAABLC010000001.1"/>
</dbReference>
<dbReference type="InterPro" id="IPR002823">
    <property type="entry name" value="DUF112_TM"/>
</dbReference>
<feature type="domain" description="DUF112" evidence="2">
    <location>
        <begin position="20"/>
        <end position="437"/>
    </location>
</feature>